<protein>
    <submittedName>
        <fullName evidence="2">Uncharacterized protein</fullName>
    </submittedName>
</protein>
<dbReference type="AlphaFoldDB" id="A0A8H7D227"/>
<feature type="region of interest" description="Disordered" evidence="1">
    <location>
        <begin position="377"/>
        <end position="399"/>
    </location>
</feature>
<evidence type="ECO:0000313" key="2">
    <source>
        <dbReference type="EMBL" id="KAF7355858.1"/>
    </source>
</evidence>
<comment type="caution">
    <text evidence="2">The sequence shown here is derived from an EMBL/GenBank/DDBJ whole genome shotgun (WGS) entry which is preliminary data.</text>
</comment>
<dbReference type="OrthoDB" id="3223806at2759"/>
<proteinExistence type="predicted"/>
<organism evidence="2 3">
    <name type="scientific">Mycena venus</name>
    <dbReference type="NCBI Taxonomy" id="2733690"/>
    <lineage>
        <taxon>Eukaryota</taxon>
        <taxon>Fungi</taxon>
        <taxon>Dikarya</taxon>
        <taxon>Basidiomycota</taxon>
        <taxon>Agaricomycotina</taxon>
        <taxon>Agaricomycetes</taxon>
        <taxon>Agaricomycetidae</taxon>
        <taxon>Agaricales</taxon>
        <taxon>Marasmiineae</taxon>
        <taxon>Mycenaceae</taxon>
        <taxon>Mycena</taxon>
    </lineage>
</organism>
<dbReference type="Proteomes" id="UP000620124">
    <property type="component" value="Unassembled WGS sequence"/>
</dbReference>
<gene>
    <name evidence="2" type="ORF">MVEN_00914400</name>
</gene>
<feature type="region of interest" description="Disordered" evidence="1">
    <location>
        <begin position="416"/>
        <end position="439"/>
    </location>
</feature>
<feature type="compositionally biased region" description="Polar residues" evidence="1">
    <location>
        <begin position="416"/>
        <end position="433"/>
    </location>
</feature>
<sequence>MSSPQASDALIPWNPHTDKTLIKSQENSRPQGRTLNRVYSSLGKVLETKANRAAYSLGLGPDNITQKIGSHFGTGENRLLQLRCLQESMPPILEKHCSKLIRYTLPKESAKTQCQAFKSIVELVTLFPGLRVHFLCDKCMNSALSTDTISAIWDRPPGPPDDTWAFWQSLAATCLSDTTISAIVEGSSIEQLTSYEEGGLSVTELLFIEYNCSTSNSRALCIRYLGGILNLPQNWLELGSMSSHFIKKLCCEMIQVLKDIGVDTYALGPITEQPDVPFDYEGVDFLAITVLSGIPNWLANRDQDDWANQPWYKAFHKFIQLLRQPRSEELLPHSSAFAAHTFEDIVLKTYQEVELDIIVDSEDIQEINSNAGIGTMEQEGHHKQHTSSADESNNSIGYDEDQSMENEEFHAMNTRTNSMNHKQGPSFSAQGYDSDTESKTSEIDLLDVSSQNKPDITSIFGHTQRHDSDSDSGDLQTLSSTLGHEDHKFNIKNSTMQLPNCHEVTSGQVDSFNSSNNPVWTTPSGSNIYATVPNETLSTHRHSVPLTPYTASMTQPPPKGKDSDSSQVFQVQMGTVEGVVPGTEFSAYAPNNIFLCTFIAQSVQIAQTILVRKAVQDAIIAIPCGSYAEVSDWLNEPMIMYVYIPVDFQYTTDLFPPTRTERTHKFTQALSMEKAHIIVRNDEDNIIIEPQTSTMQKCQCEIRVPLNGNSAYLADGMDSIAHFNYFLERSNDVEVNTLKGKFAFEMHCLQGDYPQRKPGKNMVRDGKVEFISDAHAKYGFTIRNTSPINLFPYLFYFDPDKFTIVSLYCPAHAHMVPPLPKGETVTIGMGSEPAFEFLSPPHEKLSSGFFKLFVTSVYIDLDWIKQQTSPFDTGVMSARAPALGRETLEHIPTWSALTVILTMTGQL</sequence>
<dbReference type="EMBL" id="JACAZI010000007">
    <property type="protein sequence ID" value="KAF7355858.1"/>
    <property type="molecule type" value="Genomic_DNA"/>
</dbReference>
<evidence type="ECO:0000256" key="1">
    <source>
        <dbReference type="SAM" id="MobiDB-lite"/>
    </source>
</evidence>
<keyword evidence="3" id="KW-1185">Reference proteome</keyword>
<accession>A0A8H7D227</accession>
<reference evidence="2" key="1">
    <citation type="submission" date="2020-05" db="EMBL/GenBank/DDBJ databases">
        <title>Mycena genomes resolve the evolution of fungal bioluminescence.</title>
        <authorList>
            <person name="Tsai I.J."/>
        </authorList>
    </citation>
    <scope>NUCLEOTIDE SEQUENCE</scope>
    <source>
        <strain evidence="2">CCC161011</strain>
    </source>
</reference>
<evidence type="ECO:0000313" key="3">
    <source>
        <dbReference type="Proteomes" id="UP000620124"/>
    </source>
</evidence>
<feature type="compositionally biased region" description="Polar residues" evidence="1">
    <location>
        <begin position="386"/>
        <end position="396"/>
    </location>
</feature>
<feature type="region of interest" description="Disordered" evidence="1">
    <location>
        <begin position="455"/>
        <end position="480"/>
    </location>
</feature>
<name>A0A8H7D227_9AGAR</name>